<dbReference type="AlphaFoldDB" id="A0A0B6YVU5"/>
<name>A0A0B6YVU5_9EUPU</name>
<sequence>NYDIMTKYFKWFSFSLKLSITDTRIWQALQTPEFGNYYRYQNKVDTSKYLFVHEITSQSNYSASKFIYNI</sequence>
<accession>A0A0B6YVU5</accession>
<dbReference type="EMBL" id="HACG01013412">
    <property type="protein sequence ID" value="CEK60277.1"/>
    <property type="molecule type" value="Transcribed_RNA"/>
</dbReference>
<proteinExistence type="predicted"/>
<evidence type="ECO:0000313" key="1">
    <source>
        <dbReference type="EMBL" id="CEK60277.1"/>
    </source>
</evidence>
<gene>
    <name evidence="1" type="primary">ORF38956</name>
</gene>
<feature type="non-terminal residue" evidence="1">
    <location>
        <position position="1"/>
    </location>
</feature>
<protein>
    <submittedName>
        <fullName evidence="1">Uncharacterized protein</fullName>
    </submittedName>
</protein>
<organism evidence="1">
    <name type="scientific">Arion vulgaris</name>
    <dbReference type="NCBI Taxonomy" id="1028688"/>
    <lineage>
        <taxon>Eukaryota</taxon>
        <taxon>Metazoa</taxon>
        <taxon>Spiralia</taxon>
        <taxon>Lophotrochozoa</taxon>
        <taxon>Mollusca</taxon>
        <taxon>Gastropoda</taxon>
        <taxon>Heterobranchia</taxon>
        <taxon>Euthyneura</taxon>
        <taxon>Panpulmonata</taxon>
        <taxon>Eupulmonata</taxon>
        <taxon>Stylommatophora</taxon>
        <taxon>Helicina</taxon>
        <taxon>Arionoidea</taxon>
        <taxon>Arionidae</taxon>
        <taxon>Arion</taxon>
    </lineage>
</organism>
<reference evidence="1" key="1">
    <citation type="submission" date="2014-12" db="EMBL/GenBank/DDBJ databases">
        <title>Insight into the proteome of Arion vulgaris.</title>
        <authorList>
            <person name="Aradska J."/>
            <person name="Bulat T."/>
            <person name="Smidak R."/>
            <person name="Sarate P."/>
            <person name="Gangsoo J."/>
            <person name="Sialana F."/>
            <person name="Bilban M."/>
            <person name="Lubec G."/>
        </authorList>
    </citation>
    <scope>NUCLEOTIDE SEQUENCE</scope>
    <source>
        <tissue evidence="1">Skin</tissue>
    </source>
</reference>